<evidence type="ECO:0000256" key="1">
    <source>
        <dbReference type="ARBA" id="ARBA00004651"/>
    </source>
</evidence>
<evidence type="ECO:0000256" key="5">
    <source>
        <dbReference type="ARBA" id="ARBA00023136"/>
    </source>
</evidence>
<dbReference type="EMBL" id="JAHLQL010000005">
    <property type="protein sequence ID" value="MBU5592880.1"/>
    <property type="molecule type" value="Genomic_DNA"/>
</dbReference>
<evidence type="ECO:0000313" key="9">
    <source>
        <dbReference type="Proteomes" id="UP000736583"/>
    </source>
</evidence>
<dbReference type="InterPro" id="IPR015414">
    <property type="entry name" value="TMEM64"/>
</dbReference>
<keyword evidence="9" id="KW-1185">Reference proteome</keyword>
<feature type="transmembrane region" description="Helical" evidence="6">
    <location>
        <begin position="85"/>
        <end position="109"/>
    </location>
</feature>
<dbReference type="Pfam" id="PF09335">
    <property type="entry name" value="VTT_dom"/>
    <property type="match status" value="1"/>
</dbReference>
<evidence type="ECO:0000256" key="2">
    <source>
        <dbReference type="ARBA" id="ARBA00022475"/>
    </source>
</evidence>
<reference evidence="8 9" key="1">
    <citation type="submission" date="2021-06" db="EMBL/GenBank/DDBJ databases">
        <authorList>
            <person name="Sun Q."/>
            <person name="Li D."/>
        </authorList>
    </citation>
    <scope>NUCLEOTIDE SEQUENCE [LARGE SCALE GENOMIC DNA]</scope>
    <source>
        <strain evidence="8 9">MSJ-4</strain>
    </source>
</reference>
<keyword evidence="4 6" id="KW-1133">Transmembrane helix</keyword>
<accession>A0ABS6F502</accession>
<dbReference type="Proteomes" id="UP000736583">
    <property type="component" value="Unassembled WGS sequence"/>
</dbReference>
<keyword evidence="2 6" id="KW-1003">Cell membrane</keyword>
<feature type="transmembrane region" description="Helical" evidence="6">
    <location>
        <begin position="48"/>
        <end position="73"/>
    </location>
</feature>
<evidence type="ECO:0000259" key="7">
    <source>
        <dbReference type="Pfam" id="PF09335"/>
    </source>
</evidence>
<dbReference type="PANTHER" id="PTHR12677">
    <property type="entry name" value="GOLGI APPARATUS MEMBRANE PROTEIN TVP38-RELATED"/>
    <property type="match status" value="1"/>
</dbReference>
<dbReference type="InterPro" id="IPR032816">
    <property type="entry name" value="VTT_dom"/>
</dbReference>
<proteinExistence type="inferred from homology"/>
<protein>
    <recommendedName>
        <fullName evidence="6">TVP38/TMEM64 family membrane protein</fullName>
    </recommendedName>
</protein>
<evidence type="ECO:0000256" key="3">
    <source>
        <dbReference type="ARBA" id="ARBA00022692"/>
    </source>
</evidence>
<keyword evidence="5 6" id="KW-0472">Membrane</keyword>
<feature type="transmembrane region" description="Helical" evidence="6">
    <location>
        <begin position="139"/>
        <end position="159"/>
    </location>
</feature>
<evidence type="ECO:0000256" key="4">
    <source>
        <dbReference type="ARBA" id="ARBA00022989"/>
    </source>
</evidence>
<sequence>MRYKGIFSVKNLLILTTVVLSFILLYIFRENINVFMNLLRDKERLKVYLDSFGTLGMLVFFIMQIIQVVIFFIPGEVIQAAGGYVFGTFLGTLLSIGGITVGSIILFAISKKFGMPLVNKFMSKKNFHKLEKLLNNKKINLIVFLLYLIPGIPKDSLIFVCGVSRIDLKNFIIYSTLGRIPALFLSSLFGAQVAGGNHFIAITIAIIATTVVLVGIVKREFLLKILSDI</sequence>
<comment type="subcellular location">
    <subcellularLocation>
        <location evidence="1 6">Cell membrane</location>
        <topology evidence="1 6">Multi-pass membrane protein</topology>
    </subcellularLocation>
</comment>
<gene>
    <name evidence="8" type="ORF">KQI89_14090</name>
</gene>
<feature type="domain" description="VTT" evidence="7">
    <location>
        <begin position="73"/>
        <end position="191"/>
    </location>
</feature>
<feature type="transmembrane region" description="Helical" evidence="6">
    <location>
        <begin position="12"/>
        <end position="28"/>
    </location>
</feature>
<feature type="transmembrane region" description="Helical" evidence="6">
    <location>
        <begin position="171"/>
        <end position="193"/>
    </location>
</feature>
<comment type="caution">
    <text evidence="8">The sequence shown here is derived from an EMBL/GenBank/DDBJ whole genome shotgun (WGS) entry which is preliminary data.</text>
</comment>
<comment type="similarity">
    <text evidence="6">Belongs to the TVP38/TMEM64 family.</text>
</comment>
<dbReference type="RefSeq" id="WP_216457576.1">
    <property type="nucleotide sequence ID" value="NZ_JAHLQL010000005.1"/>
</dbReference>
<keyword evidence="3 6" id="KW-0812">Transmembrane</keyword>
<evidence type="ECO:0000313" key="8">
    <source>
        <dbReference type="EMBL" id="MBU5592880.1"/>
    </source>
</evidence>
<feature type="transmembrane region" description="Helical" evidence="6">
    <location>
        <begin position="199"/>
        <end position="217"/>
    </location>
</feature>
<evidence type="ECO:0000256" key="6">
    <source>
        <dbReference type="RuleBase" id="RU366058"/>
    </source>
</evidence>
<dbReference type="PANTHER" id="PTHR12677:SF59">
    <property type="entry name" value="GOLGI APPARATUS MEMBRANE PROTEIN TVP38-RELATED"/>
    <property type="match status" value="1"/>
</dbReference>
<name>A0ABS6F502_9CLOT</name>
<organism evidence="8 9">
    <name type="scientific">Clostridium simiarum</name>
    <dbReference type="NCBI Taxonomy" id="2841506"/>
    <lineage>
        <taxon>Bacteria</taxon>
        <taxon>Bacillati</taxon>
        <taxon>Bacillota</taxon>
        <taxon>Clostridia</taxon>
        <taxon>Eubacteriales</taxon>
        <taxon>Clostridiaceae</taxon>
        <taxon>Clostridium</taxon>
    </lineage>
</organism>